<organism evidence="1 2">
    <name type="scientific">Tsukamurella strandjordii</name>
    <dbReference type="NCBI Taxonomy" id="147577"/>
    <lineage>
        <taxon>Bacteria</taxon>
        <taxon>Bacillati</taxon>
        <taxon>Actinomycetota</taxon>
        <taxon>Actinomycetes</taxon>
        <taxon>Mycobacteriales</taxon>
        <taxon>Tsukamurellaceae</taxon>
        <taxon>Tsukamurella</taxon>
    </lineage>
</organism>
<accession>A0AA90S8J3</accession>
<reference evidence="1" key="1">
    <citation type="submission" date="2023-08" db="EMBL/GenBank/DDBJ databases">
        <title>The draft genome of Tsukamurella strandjordii strain 050030.</title>
        <authorList>
            <person name="Zhao F."/>
            <person name="Feng Y."/>
            <person name="Zong Z."/>
        </authorList>
    </citation>
    <scope>NUCLEOTIDE SEQUENCE</scope>
    <source>
        <strain evidence="1">050030</strain>
    </source>
</reference>
<evidence type="ECO:0000313" key="1">
    <source>
        <dbReference type="EMBL" id="MDP0398960.1"/>
    </source>
</evidence>
<evidence type="ECO:0000313" key="2">
    <source>
        <dbReference type="Proteomes" id="UP001178281"/>
    </source>
</evidence>
<dbReference type="AlphaFoldDB" id="A0AA90S8J3"/>
<gene>
    <name evidence="1" type="ORF">Q7X28_13590</name>
</gene>
<name>A0AA90S8J3_9ACTN</name>
<comment type="caution">
    <text evidence="1">The sequence shown here is derived from an EMBL/GenBank/DDBJ whole genome shotgun (WGS) entry which is preliminary data.</text>
</comment>
<dbReference type="EMBL" id="JAUTIX010000005">
    <property type="protein sequence ID" value="MDP0398960.1"/>
    <property type="molecule type" value="Genomic_DNA"/>
</dbReference>
<sequence>MTDPTARFDVLRRRLEAALGTVVPLRRDAEGTIRIEFGEAPASVQVDELSEGLDFYSVTQVIALDLPLSDRLVADVEAAGESIQFGTLRLMRREVSADLVLQYSFPASELGGDALRDFVAFLLSQGLNTRKRLLG</sequence>
<protein>
    <submittedName>
        <fullName evidence="1">Uncharacterized protein</fullName>
    </submittedName>
</protein>
<proteinExistence type="predicted"/>
<keyword evidence="2" id="KW-1185">Reference proteome</keyword>
<dbReference type="Proteomes" id="UP001178281">
    <property type="component" value="Unassembled WGS sequence"/>
</dbReference>
<dbReference type="RefSeq" id="WP_220655940.1">
    <property type="nucleotide sequence ID" value="NZ_BAAAII010000002.1"/>
</dbReference>